<feature type="domain" description="Integrase core" evidence="1">
    <location>
        <begin position="148"/>
        <end position="232"/>
    </location>
</feature>
<dbReference type="PANTHER" id="PTHR46791:SF13">
    <property type="entry name" value="CLR5 DOMAIN-CONTAINING PROTEIN"/>
    <property type="match status" value="1"/>
</dbReference>
<dbReference type="Proteomes" id="UP001152795">
    <property type="component" value="Unassembled WGS sequence"/>
</dbReference>
<name>A0A6S7JJJ0_PARCT</name>
<protein>
    <recommendedName>
        <fullName evidence="1">Integrase core domain-containing protein</fullName>
    </recommendedName>
</protein>
<sequence>MYLVLFLFLPLYLRCEAVLPPYLPILENNNFERVDLIEQYFHMGLGYSEIVLFLGLLHGYILSIRQLKRILQQRGLGKRRNRSNIEEVYRAIRRELRGSGSMMGYRQMTRRLLHGHGVVVDKETVRELLKILDPEGVDASSLQRFFNNDEQSFLYGKSCYNQRIEAFWGMLRRGCVDWWINFFKDLRDSGLFCDTDDIQVECLTFYFTSMIRDELHRFAMEWNLHRIRKSVNAESPSGQPDVIYFLSSRTDDARDLITPVSDEDIEIAQQRCCVQTPEHGCSEEFVELASIIMLEKHLEMPTNSEDAVILYSTIVEEIGQIL</sequence>
<keyword evidence="3" id="KW-1185">Reference proteome</keyword>
<organism evidence="2 3">
    <name type="scientific">Paramuricea clavata</name>
    <name type="common">Red gorgonian</name>
    <name type="synonym">Violescent sea-whip</name>
    <dbReference type="NCBI Taxonomy" id="317549"/>
    <lineage>
        <taxon>Eukaryota</taxon>
        <taxon>Metazoa</taxon>
        <taxon>Cnidaria</taxon>
        <taxon>Anthozoa</taxon>
        <taxon>Octocorallia</taxon>
        <taxon>Malacalcyonacea</taxon>
        <taxon>Plexauridae</taxon>
        <taxon>Paramuricea</taxon>
    </lineage>
</organism>
<evidence type="ECO:0000313" key="3">
    <source>
        <dbReference type="Proteomes" id="UP001152795"/>
    </source>
</evidence>
<evidence type="ECO:0000313" key="2">
    <source>
        <dbReference type="EMBL" id="CAB4032586.1"/>
    </source>
</evidence>
<dbReference type="InterPro" id="IPR058913">
    <property type="entry name" value="Integrase_dom_put"/>
</dbReference>
<dbReference type="OrthoDB" id="5987697at2759"/>
<dbReference type="AlphaFoldDB" id="A0A6S7JJJ0"/>
<accession>A0A6S7JJJ0</accession>
<reference evidence="2" key="1">
    <citation type="submission" date="2020-04" db="EMBL/GenBank/DDBJ databases">
        <authorList>
            <person name="Alioto T."/>
            <person name="Alioto T."/>
            <person name="Gomez Garrido J."/>
        </authorList>
    </citation>
    <scope>NUCLEOTIDE SEQUENCE</scope>
    <source>
        <strain evidence="2">A484AB</strain>
    </source>
</reference>
<evidence type="ECO:0000259" key="1">
    <source>
        <dbReference type="Pfam" id="PF24764"/>
    </source>
</evidence>
<gene>
    <name evidence="2" type="ORF">PACLA_8A074005</name>
</gene>
<proteinExistence type="predicted"/>
<dbReference type="Pfam" id="PF24764">
    <property type="entry name" value="rva_4"/>
    <property type="match status" value="1"/>
</dbReference>
<comment type="caution">
    <text evidence="2">The sequence shown here is derived from an EMBL/GenBank/DDBJ whole genome shotgun (WGS) entry which is preliminary data.</text>
</comment>
<dbReference type="PANTHER" id="PTHR46791">
    <property type="entry name" value="EXPRESSED PROTEIN"/>
    <property type="match status" value="1"/>
</dbReference>
<dbReference type="EMBL" id="CACRXK020018519">
    <property type="protein sequence ID" value="CAB4032586.1"/>
    <property type="molecule type" value="Genomic_DNA"/>
</dbReference>